<evidence type="ECO:0000313" key="5">
    <source>
        <dbReference type="Proteomes" id="UP001138780"/>
    </source>
</evidence>
<dbReference type="Proteomes" id="UP000676511">
    <property type="component" value="Chromosome"/>
</dbReference>
<evidence type="ECO:0000313" key="4">
    <source>
        <dbReference type="Proteomes" id="UP000676511"/>
    </source>
</evidence>
<dbReference type="RefSeq" id="WP_200772660.1">
    <property type="nucleotide sequence ID" value="NZ_CP072329.1"/>
</dbReference>
<dbReference type="EMBL" id="CP072329">
    <property type="protein sequence ID" value="QUB38371.1"/>
    <property type="molecule type" value="Genomic_DNA"/>
</dbReference>
<dbReference type="Gene3D" id="1.10.3210.10">
    <property type="entry name" value="Hypothetical protein af1432"/>
    <property type="match status" value="1"/>
</dbReference>
<dbReference type="AlphaFoldDB" id="A0A9X0WP15"/>
<dbReference type="PANTHER" id="PTHR11373">
    <property type="entry name" value="DEOXYNUCLEOSIDE TRIPHOSPHATE TRIPHOSPHOHYDROLASE"/>
    <property type="match status" value="1"/>
</dbReference>
<dbReference type="SMART" id="SM00471">
    <property type="entry name" value="HDc"/>
    <property type="match status" value="1"/>
</dbReference>
<keyword evidence="4" id="KW-1185">Reference proteome</keyword>
<dbReference type="Proteomes" id="UP001138780">
    <property type="component" value="Unassembled WGS sequence"/>
</dbReference>
<dbReference type="EMBL" id="MRXX01000006">
    <property type="protein sequence ID" value="MBK4779637.1"/>
    <property type="molecule type" value="Genomic_DNA"/>
</dbReference>
<evidence type="ECO:0000313" key="2">
    <source>
        <dbReference type="EMBL" id="MBK4779637.1"/>
    </source>
</evidence>
<gene>
    <name evidence="2" type="ORF">BTU61_05395</name>
    <name evidence="3" type="ORF">J4854_07430</name>
</gene>
<dbReference type="Pfam" id="PF01966">
    <property type="entry name" value="HD"/>
    <property type="match status" value="1"/>
</dbReference>
<dbReference type="CDD" id="cd00077">
    <property type="entry name" value="HDc"/>
    <property type="match status" value="1"/>
</dbReference>
<evidence type="ECO:0000259" key="1">
    <source>
        <dbReference type="SMART" id="SM00471"/>
    </source>
</evidence>
<dbReference type="Pfam" id="PF19276">
    <property type="entry name" value="HD_assoc_2"/>
    <property type="match status" value="1"/>
</dbReference>
<name>A0A9X0WP15_9STRE</name>
<reference evidence="2" key="1">
    <citation type="submission" date="2016-12" db="EMBL/GenBank/DDBJ databases">
        <title>Draft genome of Streptococcus lactarius CCUG 66490T type strain.</title>
        <authorList>
            <person name="Salva-Serra F."/>
            <person name="Engstrom-Jakobsson H."/>
            <person name="Thorell K."/>
            <person name="Gomila M."/>
            <person name="Gonzales-Siles L."/>
            <person name="Busquets A."/>
            <person name="Jaen-Luchoro D."/>
            <person name="Karlsson R."/>
            <person name="Kristiansson E."/>
            <person name="Moore E."/>
        </authorList>
    </citation>
    <scope>NUCLEOTIDE SEQUENCE</scope>
    <source>
        <strain evidence="2">CCUG 66490</strain>
    </source>
</reference>
<dbReference type="PANTHER" id="PTHR11373:SF4">
    <property type="entry name" value="DEOXYNUCLEOSIDE TRIPHOSPHATE TRIPHOSPHOHYDROLASE SAMHD1"/>
    <property type="match status" value="1"/>
</dbReference>
<dbReference type="InterPro" id="IPR003607">
    <property type="entry name" value="HD/PDEase_dom"/>
</dbReference>
<sequence length="439" mass="51339">MNEKVFRDPVHDYVHVEHPIIYQLINSKEFQRLRRIKQLGTSGFTFHGGEHSRFSHCLGAYEISRRILSIFEEKYADQWNSDENLLTMAAALLHDIGHGAYSHTFEGLFGTDHEKMTQLIITSPETEVNQILIQVAPDFPNRVASVIDHTYPNKQVVQLISSQIDVDRMDYLLRDAYFTGASYGKFDLTRILRVIRPIENGIAFQQNGMHAVEDYVVSRYQMYMQVYFHPATRAMEVLLQNLLKRARTIYPDQKEYFQLTSPRLIPFFEEDVTIDDYLNLDDGVMNTYFQVWMDSPDTILSDLAQRYINRKVFKSILFTEDKRKDLAILKELINEVGFNPTYYTAIHQNFDLPYDIYRPELEKPRTQIEMIRKDGHLAELSQLSPLVAALAGTRYGDNRFYFPKEMLLATDLFSKQVEEFTSYISNDYFTGKKDSKKQL</sequence>
<accession>A0A9X0WP15</accession>
<dbReference type="SUPFAM" id="SSF109604">
    <property type="entry name" value="HD-domain/PDEase-like"/>
    <property type="match status" value="1"/>
</dbReference>
<dbReference type="FunFam" id="1.10.3210.10:FF:000014">
    <property type="entry name" value="HD domain-containing protein"/>
    <property type="match status" value="1"/>
</dbReference>
<evidence type="ECO:0000313" key="3">
    <source>
        <dbReference type="EMBL" id="QUB38371.1"/>
    </source>
</evidence>
<proteinExistence type="predicted"/>
<feature type="domain" description="HD/PDEase" evidence="1">
    <location>
        <begin position="49"/>
        <end position="181"/>
    </location>
</feature>
<dbReference type="GO" id="GO:0008832">
    <property type="term" value="F:dGTPase activity"/>
    <property type="evidence" value="ECO:0007669"/>
    <property type="project" value="TreeGrafter"/>
</dbReference>
<dbReference type="InterPro" id="IPR050135">
    <property type="entry name" value="dGTPase-like"/>
</dbReference>
<reference evidence="3 4" key="2">
    <citation type="submission" date="2021-03" db="EMBL/GenBank/DDBJ databases">
        <title>Human Oral Microbial Genomes.</title>
        <authorList>
            <person name="Johnston C.D."/>
            <person name="Chen T."/>
            <person name="Dewhirst F.E."/>
        </authorList>
    </citation>
    <scope>NUCLEOTIDE SEQUENCE [LARGE SCALE GENOMIC DNA]</scope>
    <source>
        <strain evidence="3 4">CCUG 66490</strain>
    </source>
</reference>
<dbReference type="InterPro" id="IPR045509">
    <property type="entry name" value="HD_assoc_2"/>
</dbReference>
<organism evidence="2 5">
    <name type="scientific">Streptococcus lactarius</name>
    <dbReference type="NCBI Taxonomy" id="684066"/>
    <lineage>
        <taxon>Bacteria</taxon>
        <taxon>Bacillati</taxon>
        <taxon>Bacillota</taxon>
        <taxon>Bacilli</taxon>
        <taxon>Lactobacillales</taxon>
        <taxon>Streptococcaceae</taxon>
        <taxon>Streptococcus</taxon>
    </lineage>
</organism>
<dbReference type="GO" id="GO:0006203">
    <property type="term" value="P:dGTP catabolic process"/>
    <property type="evidence" value="ECO:0007669"/>
    <property type="project" value="TreeGrafter"/>
</dbReference>
<protein>
    <submittedName>
        <fullName evidence="3">HD domain-containing protein</fullName>
    </submittedName>
    <submittedName>
        <fullName evidence="2">Phosphohydrolase</fullName>
    </submittedName>
</protein>
<dbReference type="InterPro" id="IPR006674">
    <property type="entry name" value="HD_domain"/>
</dbReference>